<evidence type="ECO:0000256" key="1">
    <source>
        <dbReference type="ARBA" id="ARBA00022679"/>
    </source>
</evidence>
<organism evidence="3">
    <name type="scientific">candidate division WOR-3 bacterium</name>
    <dbReference type="NCBI Taxonomy" id="2052148"/>
    <lineage>
        <taxon>Bacteria</taxon>
        <taxon>Bacteria division WOR-3</taxon>
    </lineage>
</organism>
<evidence type="ECO:0000313" key="3">
    <source>
        <dbReference type="EMBL" id="HEN27130.1"/>
    </source>
</evidence>
<dbReference type="Pfam" id="PF00534">
    <property type="entry name" value="Glycos_transf_1"/>
    <property type="match status" value="1"/>
</dbReference>
<gene>
    <name evidence="3" type="ORF">ENQ77_00335</name>
</gene>
<feature type="domain" description="Glycosyl transferase family 1" evidence="2">
    <location>
        <begin position="174"/>
        <end position="329"/>
    </location>
</feature>
<dbReference type="AlphaFoldDB" id="A0A7C2NY05"/>
<dbReference type="SUPFAM" id="SSF53756">
    <property type="entry name" value="UDP-Glycosyltransferase/glycogen phosphorylase"/>
    <property type="match status" value="1"/>
</dbReference>
<dbReference type="PANTHER" id="PTHR45918">
    <property type="entry name" value="ALPHA-1,3/1,6-MANNOSYLTRANSFERASE ALG2"/>
    <property type="match status" value="1"/>
</dbReference>
<dbReference type="GO" id="GO:0004378">
    <property type="term" value="F:GDP-Man:Man(1)GlcNAc(2)-PP-Dol alpha-1,3-mannosyltransferase activity"/>
    <property type="evidence" value="ECO:0007669"/>
    <property type="project" value="InterPro"/>
</dbReference>
<sequence>MRILIFNTRVPFVRGGAETLEKGLMIALKNYGHESDIIRIMENHGASYYYLLKMIMQVRLMEIEDYPINIDRVIALKFPSYYVKHHNKVVWFLHHYRQFYDLWNTEFGPPINDETLAIREIIIKSDTEALKKSKKVFAISKTVAERLKKYNNIDAEVLYPPVEDGKNFYCESYEDYIFFPSRLSPIKRHELAIKAMRFVKAPVRLIIAGGVEDESYLERLKSLILKYNLQNKVEILQNLSKRQILELYSRALAVVFPSFQEDYGYITIEAMYSKKAVVTCNDSGGPIEFVENNVNGFIVEPKEKAIAEAICQLYVNKNKAIKMGERGYEKILSLDINWGKVVDKLCYE</sequence>
<protein>
    <submittedName>
        <fullName evidence="3">Glycosyltransferase</fullName>
    </submittedName>
</protein>
<proteinExistence type="predicted"/>
<name>A0A7C2NY05_UNCW3</name>
<dbReference type="EMBL" id="DSOL01000006">
    <property type="protein sequence ID" value="HEN27130.1"/>
    <property type="molecule type" value="Genomic_DNA"/>
</dbReference>
<evidence type="ECO:0000259" key="2">
    <source>
        <dbReference type="Pfam" id="PF00534"/>
    </source>
</evidence>
<comment type="caution">
    <text evidence="3">The sequence shown here is derived from an EMBL/GenBank/DDBJ whole genome shotgun (WGS) entry which is preliminary data.</text>
</comment>
<dbReference type="PANTHER" id="PTHR45918:SF1">
    <property type="entry name" value="ALPHA-1,3_1,6-MANNOSYLTRANSFERASE ALG2"/>
    <property type="match status" value="1"/>
</dbReference>
<dbReference type="Gene3D" id="3.40.50.2000">
    <property type="entry name" value="Glycogen Phosphorylase B"/>
    <property type="match status" value="2"/>
</dbReference>
<dbReference type="CDD" id="cd03801">
    <property type="entry name" value="GT4_PimA-like"/>
    <property type="match status" value="1"/>
</dbReference>
<keyword evidence="1 3" id="KW-0808">Transferase</keyword>
<reference evidence="3" key="1">
    <citation type="journal article" date="2020" name="mSystems">
        <title>Genome- and Community-Level Interaction Insights into Carbon Utilization and Element Cycling Functions of Hydrothermarchaeota in Hydrothermal Sediment.</title>
        <authorList>
            <person name="Zhou Z."/>
            <person name="Liu Y."/>
            <person name="Xu W."/>
            <person name="Pan J."/>
            <person name="Luo Z.H."/>
            <person name="Li M."/>
        </authorList>
    </citation>
    <scope>NUCLEOTIDE SEQUENCE [LARGE SCALE GENOMIC DNA]</scope>
    <source>
        <strain evidence="3">SpSt-34</strain>
    </source>
</reference>
<dbReference type="InterPro" id="IPR027054">
    <property type="entry name" value="ALG2"/>
</dbReference>
<dbReference type="GO" id="GO:0012505">
    <property type="term" value="C:endomembrane system"/>
    <property type="evidence" value="ECO:0007669"/>
    <property type="project" value="TreeGrafter"/>
</dbReference>
<accession>A0A7C2NY05</accession>
<dbReference type="InterPro" id="IPR001296">
    <property type="entry name" value="Glyco_trans_1"/>
</dbReference>